<dbReference type="PANTHER" id="PTHR41542">
    <property type="entry name" value="BLL5807 PROTEIN"/>
    <property type="match status" value="1"/>
</dbReference>
<evidence type="ECO:0000313" key="5">
    <source>
        <dbReference type="Proteomes" id="UP000293296"/>
    </source>
</evidence>
<proteinExistence type="predicted"/>
<sequence>MSETFSMSNHAGCLVFLFGTSSLTWQPGGPMKKSLPLFPYQPMAGDSHTKALSLNAPAQATVMRWLSLPLLALALILLSIDLAEAKRLGGNKSFGSKDSYSKSYDKPTPPNTSASNMQSTPPQAKAPGGFLSKFGGMGGMVGGLLMGGLLGSLFFGGGFGGFGILEMLLLGVGGFLLFRFIRARRGAQAGGTTRMEQPAPGVHDRLAYAAGPAGDVAPNQESRSWGSLRTTAASSGGPNDTIAPVVMPAGLDEAEFLSGAKALYNRLQTSWDRRDLTDIRGFTSPEVYAEIAHQASEDPTPGKTDILMIEARVIEAGTEGTQTVISVLYDVLLRENQANDQPSQIREVWHISRDQSASKPEWILEGIQQLER</sequence>
<keyword evidence="2" id="KW-0472">Membrane</keyword>
<accession>A0A4P6I3Y0</accession>
<feature type="domain" description="Tim44-like" evidence="3">
    <location>
        <begin position="242"/>
        <end position="369"/>
    </location>
</feature>
<evidence type="ECO:0000313" key="4">
    <source>
        <dbReference type="EMBL" id="QAZ68629.1"/>
    </source>
</evidence>
<feature type="compositionally biased region" description="Polar residues" evidence="1">
    <location>
        <begin position="219"/>
        <end position="238"/>
    </location>
</feature>
<dbReference type="SUPFAM" id="SSF54427">
    <property type="entry name" value="NTF2-like"/>
    <property type="match status" value="1"/>
</dbReference>
<feature type="transmembrane region" description="Helical" evidence="2">
    <location>
        <begin position="161"/>
        <end position="181"/>
    </location>
</feature>
<feature type="transmembrane region" description="Helical" evidence="2">
    <location>
        <begin position="134"/>
        <end position="155"/>
    </location>
</feature>
<feature type="compositionally biased region" description="Polar residues" evidence="1">
    <location>
        <begin position="111"/>
        <end position="122"/>
    </location>
</feature>
<reference evidence="4 5" key="1">
    <citation type="submission" date="2018-02" db="EMBL/GenBank/DDBJ databases">
        <title>Genome sequence of Desulfovibrio carbinolicus DSM 3852.</title>
        <authorList>
            <person name="Wilbanks E."/>
            <person name="Skennerton C.T."/>
            <person name="Orphan V.J."/>
        </authorList>
    </citation>
    <scope>NUCLEOTIDE SEQUENCE [LARGE SCALE GENOMIC DNA]</scope>
    <source>
        <strain evidence="4 5">DSM 3852</strain>
    </source>
</reference>
<dbReference type="OrthoDB" id="5297955at2"/>
<evidence type="ECO:0000256" key="2">
    <source>
        <dbReference type="SAM" id="Phobius"/>
    </source>
</evidence>
<evidence type="ECO:0000259" key="3">
    <source>
        <dbReference type="SMART" id="SM00978"/>
    </source>
</evidence>
<dbReference type="Proteomes" id="UP000293296">
    <property type="component" value="Chromosome"/>
</dbReference>
<dbReference type="SMART" id="SM00978">
    <property type="entry name" value="Tim44"/>
    <property type="match status" value="1"/>
</dbReference>
<dbReference type="Pfam" id="PF04280">
    <property type="entry name" value="Tim44"/>
    <property type="match status" value="1"/>
</dbReference>
<keyword evidence="5" id="KW-1185">Reference proteome</keyword>
<dbReference type="PANTHER" id="PTHR41542:SF1">
    <property type="entry name" value="BLL5807 PROTEIN"/>
    <property type="match status" value="1"/>
</dbReference>
<feature type="region of interest" description="Disordered" evidence="1">
    <location>
        <begin position="96"/>
        <end position="125"/>
    </location>
</feature>
<organism evidence="4 5">
    <name type="scientific">Solidesulfovibrio carbinolicus</name>
    <dbReference type="NCBI Taxonomy" id="296842"/>
    <lineage>
        <taxon>Bacteria</taxon>
        <taxon>Pseudomonadati</taxon>
        <taxon>Thermodesulfobacteriota</taxon>
        <taxon>Desulfovibrionia</taxon>
        <taxon>Desulfovibrionales</taxon>
        <taxon>Desulfovibrionaceae</taxon>
        <taxon>Solidesulfovibrio</taxon>
    </lineage>
</organism>
<dbReference type="KEGG" id="dcb:C3Y92_15880"/>
<dbReference type="InterPro" id="IPR032710">
    <property type="entry name" value="NTF2-like_dom_sf"/>
</dbReference>
<dbReference type="EMBL" id="CP026538">
    <property type="protein sequence ID" value="QAZ68629.1"/>
    <property type="molecule type" value="Genomic_DNA"/>
</dbReference>
<keyword evidence="2" id="KW-0812">Transmembrane</keyword>
<keyword evidence="2" id="KW-1133">Transmembrane helix</keyword>
<dbReference type="Gene3D" id="3.10.450.240">
    <property type="match status" value="1"/>
</dbReference>
<name>A0A4P6I3Y0_9BACT</name>
<protein>
    <submittedName>
        <fullName evidence="4">Tim44 domain-containing protein</fullName>
    </submittedName>
</protein>
<dbReference type="InterPro" id="IPR007379">
    <property type="entry name" value="Tim44-like_dom"/>
</dbReference>
<feature type="region of interest" description="Disordered" evidence="1">
    <location>
        <begin position="212"/>
        <end position="239"/>
    </location>
</feature>
<evidence type="ECO:0000256" key="1">
    <source>
        <dbReference type="SAM" id="MobiDB-lite"/>
    </source>
</evidence>
<gene>
    <name evidence="4" type="ORF">C3Y92_15880</name>
</gene>
<feature type="transmembrane region" description="Helical" evidence="2">
    <location>
        <begin position="62"/>
        <end position="83"/>
    </location>
</feature>
<dbReference type="AlphaFoldDB" id="A0A4P6I3Y0"/>